<dbReference type="Gene3D" id="1.50.10.20">
    <property type="match status" value="1"/>
</dbReference>
<feature type="disulfide bond" evidence="7">
    <location>
        <begin position="143"/>
        <end position="161"/>
    </location>
</feature>
<dbReference type="CDD" id="cd00112">
    <property type="entry name" value="LDLa"/>
    <property type="match status" value="1"/>
</dbReference>
<keyword evidence="2" id="KW-0964">Secreted</keyword>
<feature type="disulfide bond" evidence="7">
    <location>
        <begin position="155"/>
        <end position="170"/>
    </location>
</feature>
<comment type="subcellular location">
    <subcellularLocation>
        <location evidence="1">Secreted</location>
    </subcellularLocation>
</comment>
<dbReference type="PANTHER" id="PTHR10559:SF18">
    <property type="entry name" value="TRANSCOBALAMIN II"/>
    <property type="match status" value="1"/>
</dbReference>
<dbReference type="PANTHER" id="PTHR10559">
    <property type="entry name" value="TRANSCOBALAMIN-1/GASTRIC INTRINSIC FACTOR"/>
    <property type="match status" value="1"/>
</dbReference>
<dbReference type="SUPFAM" id="SSF48239">
    <property type="entry name" value="Terpenoid cyclases/Protein prenyltransferases"/>
    <property type="match status" value="1"/>
</dbReference>
<feature type="domain" description="CUB" evidence="9">
    <location>
        <begin position="23"/>
        <end position="131"/>
    </location>
</feature>
<dbReference type="EMBL" id="CAXIEN010000794">
    <property type="protein sequence ID" value="CAL1301672.1"/>
    <property type="molecule type" value="Genomic_DNA"/>
</dbReference>
<dbReference type="Gene3D" id="2.170.130.30">
    <property type="match status" value="1"/>
</dbReference>
<dbReference type="Pfam" id="PF00057">
    <property type="entry name" value="Ldl_recept_a"/>
    <property type="match status" value="1"/>
</dbReference>
<feature type="binding site" evidence="5">
    <location>
        <begin position="537"/>
        <end position="539"/>
    </location>
    <ligand>
        <name>cyanocob(III)alamin</name>
        <dbReference type="ChEBI" id="CHEBI:17439"/>
    </ligand>
</feature>
<dbReference type="GO" id="GO:0005615">
    <property type="term" value="C:extracellular space"/>
    <property type="evidence" value="ECO:0007669"/>
    <property type="project" value="TreeGrafter"/>
</dbReference>
<dbReference type="PROSITE" id="PS01209">
    <property type="entry name" value="LDLRA_1"/>
    <property type="match status" value="1"/>
</dbReference>
<dbReference type="Gene3D" id="4.10.400.10">
    <property type="entry name" value="Low-density Lipoprotein Receptor"/>
    <property type="match status" value="1"/>
</dbReference>
<keyword evidence="11" id="KW-1185">Reference proteome</keyword>
<name>A0AAV2C0Z3_9ARAC</name>
<accession>A0AAV2C0Z3</accession>
<proteinExistence type="predicted"/>
<dbReference type="SMART" id="SM00192">
    <property type="entry name" value="LDLa"/>
    <property type="match status" value="1"/>
</dbReference>
<dbReference type="InterPro" id="IPR002172">
    <property type="entry name" value="LDrepeatLR_classA_rpt"/>
</dbReference>
<evidence type="ECO:0000256" key="1">
    <source>
        <dbReference type="ARBA" id="ARBA00004613"/>
    </source>
</evidence>
<sequence length="577" mass="65028">MEGIKILALALILSGFQFYTAQCQICTIEKNVNGEVKVENVRTWNWQKCWTIPVPLGHFIHLQLKNMHQSGASCQQEYLKISIAGTSDVYQFCSSDTNRNPITAFDNVTVTHYVSTFNNIYTGFTLEYTIRTMECLKRDSFKCDNNTCVPEDKVCDGVKNCKNGEDENGCETGVLSIKGVSEAREEAVSWLKQKRTAAWGWKENTPRAVVALYLASAATFNGTVLEEELMAKQTELKTAVALLRPSLTNSELSMFINALLVTCHSPRQFYGHNLVQRLKEQVEESVNFTHPLAYLTLCNANESWPARATEDLNSVLSSNSEYPFVKDLQAMAIMALSCEENRSRNIDNTTIGHPTLTLYKKTIEPFKELQAQDGSFGNVYTTALITQALLSSGQEHNKDWKLNATIKYLIKELNSSSVDFLTTYLILPILNGKSLIDISRVNCSANPRKHGDDPVSEINDYLGPKMRVRYSLYIGDEKDIIHTISLRVPENYTASEIMELAEVEDPKYKFEWKTTSGKMYVYEIANVTNDPESGKFWLLYVGAANNSEPLTHFTNGPDKVIMSDGEHLVLWYKTATI</sequence>
<dbReference type="PROSITE" id="PS01180">
    <property type="entry name" value="CUB"/>
    <property type="match status" value="1"/>
</dbReference>
<keyword evidence="5" id="KW-0170">Cobalt</keyword>
<evidence type="ECO:0000259" key="9">
    <source>
        <dbReference type="PROSITE" id="PS01180"/>
    </source>
</evidence>
<dbReference type="AlphaFoldDB" id="A0AAV2C0Z3"/>
<evidence type="ECO:0000256" key="4">
    <source>
        <dbReference type="ARBA" id="ARBA00023157"/>
    </source>
</evidence>
<dbReference type="Pfam" id="PF01122">
    <property type="entry name" value="Cobalamin_bind"/>
    <property type="match status" value="1"/>
</dbReference>
<dbReference type="GO" id="GO:0031419">
    <property type="term" value="F:cobalamin binding"/>
    <property type="evidence" value="ECO:0007669"/>
    <property type="project" value="InterPro"/>
</dbReference>
<feature type="binding site" evidence="5">
    <location>
        <position position="378"/>
    </location>
    <ligand>
        <name>cyanocob(III)alamin</name>
        <dbReference type="ChEBI" id="CHEBI:17439"/>
    </ligand>
</feature>
<reference evidence="10 11" key="1">
    <citation type="submission" date="2024-04" db="EMBL/GenBank/DDBJ databases">
        <authorList>
            <person name="Rising A."/>
            <person name="Reimegard J."/>
            <person name="Sonavane S."/>
            <person name="Akerstrom W."/>
            <person name="Nylinder S."/>
            <person name="Hedman E."/>
            <person name="Kallberg Y."/>
        </authorList>
    </citation>
    <scope>NUCLEOTIDE SEQUENCE [LARGE SCALE GENOMIC DNA]</scope>
</reference>
<dbReference type="SUPFAM" id="SSF57424">
    <property type="entry name" value="LDL receptor-like module"/>
    <property type="match status" value="1"/>
</dbReference>
<dbReference type="InterPro" id="IPR035914">
    <property type="entry name" value="Sperma_CUB_dom_sf"/>
</dbReference>
<evidence type="ECO:0000313" key="11">
    <source>
        <dbReference type="Proteomes" id="UP001497382"/>
    </source>
</evidence>
<dbReference type="GO" id="GO:0015889">
    <property type="term" value="P:cobalamin transport"/>
    <property type="evidence" value="ECO:0007669"/>
    <property type="project" value="InterPro"/>
</dbReference>
<dbReference type="InterPro" id="IPR051588">
    <property type="entry name" value="Cobalamin_Transport"/>
</dbReference>
<dbReference type="CDD" id="cd00041">
    <property type="entry name" value="CUB"/>
    <property type="match status" value="1"/>
</dbReference>
<feature type="binding site" evidence="5">
    <location>
        <begin position="520"/>
        <end position="521"/>
    </location>
    <ligand>
        <name>cyanocob(III)alamin</name>
        <dbReference type="ChEBI" id="CHEBI:17439"/>
    </ligand>
</feature>
<feature type="disulfide bond" evidence="6">
    <location>
        <begin position="298"/>
        <end position="338"/>
    </location>
</feature>
<evidence type="ECO:0000256" key="5">
    <source>
        <dbReference type="PIRSR" id="PIRSR602157-1"/>
    </source>
</evidence>
<dbReference type="Proteomes" id="UP001497382">
    <property type="component" value="Unassembled WGS sequence"/>
</dbReference>
<keyword evidence="4 6" id="KW-1015">Disulfide bond</keyword>
<feature type="binding site" evidence="5">
    <location>
        <position position="327"/>
    </location>
    <ligand>
        <name>cyanocob(III)alamin</name>
        <dbReference type="ChEBI" id="CHEBI:17439"/>
    </ligand>
</feature>
<protein>
    <recommendedName>
        <fullName evidence="9">CUB domain-containing protein</fullName>
    </recommendedName>
</protein>
<feature type="binding site" evidence="5">
    <location>
        <position position="550"/>
    </location>
    <ligand>
        <name>cyanocob(III)alamin</name>
        <dbReference type="ChEBI" id="CHEBI:17439"/>
    </ligand>
</feature>
<dbReference type="PROSITE" id="PS50068">
    <property type="entry name" value="LDLRA_2"/>
    <property type="match status" value="1"/>
</dbReference>
<evidence type="ECO:0000313" key="10">
    <source>
        <dbReference type="EMBL" id="CAL1301672.1"/>
    </source>
</evidence>
<dbReference type="InterPro" id="IPR008930">
    <property type="entry name" value="Terpenoid_cyclase/PrenylTrfase"/>
</dbReference>
<gene>
    <name evidence="10" type="ORF">LARSCL_LOCUS22643</name>
</gene>
<evidence type="ECO:0000256" key="6">
    <source>
        <dbReference type="PIRSR" id="PIRSR602157-2"/>
    </source>
</evidence>
<comment type="caution">
    <text evidence="7">Lacks conserved residue(s) required for the propagation of feature annotation.</text>
</comment>
<dbReference type="SUPFAM" id="SSF49854">
    <property type="entry name" value="Spermadhesin, CUB domain"/>
    <property type="match status" value="1"/>
</dbReference>
<evidence type="ECO:0000256" key="8">
    <source>
        <dbReference type="SAM" id="SignalP"/>
    </source>
</evidence>
<dbReference type="InterPro" id="IPR000859">
    <property type="entry name" value="CUB_dom"/>
</dbReference>
<dbReference type="Gene3D" id="2.60.120.290">
    <property type="entry name" value="Spermadhesin, CUB domain"/>
    <property type="match status" value="1"/>
</dbReference>
<dbReference type="InterPro" id="IPR023415">
    <property type="entry name" value="LDLR_class-A_CS"/>
</dbReference>
<dbReference type="InterPro" id="IPR036055">
    <property type="entry name" value="LDL_receptor-like_sf"/>
</dbReference>
<evidence type="ECO:0000256" key="3">
    <source>
        <dbReference type="ARBA" id="ARBA00022729"/>
    </source>
</evidence>
<evidence type="ECO:0000256" key="2">
    <source>
        <dbReference type="ARBA" id="ARBA00022525"/>
    </source>
</evidence>
<keyword evidence="3 8" id="KW-0732">Signal</keyword>
<evidence type="ECO:0000256" key="7">
    <source>
        <dbReference type="PROSITE-ProRule" id="PRU00124"/>
    </source>
</evidence>
<feature type="chain" id="PRO_5043696324" description="CUB domain-containing protein" evidence="8">
    <location>
        <begin position="24"/>
        <end position="577"/>
    </location>
</feature>
<comment type="caution">
    <text evidence="10">The sequence shown here is derived from an EMBL/GenBank/DDBJ whole genome shotgun (WGS) entry which is preliminary data.</text>
</comment>
<organism evidence="10 11">
    <name type="scientific">Larinioides sclopetarius</name>
    <dbReference type="NCBI Taxonomy" id="280406"/>
    <lineage>
        <taxon>Eukaryota</taxon>
        <taxon>Metazoa</taxon>
        <taxon>Ecdysozoa</taxon>
        <taxon>Arthropoda</taxon>
        <taxon>Chelicerata</taxon>
        <taxon>Arachnida</taxon>
        <taxon>Araneae</taxon>
        <taxon>Araneomorphae</taxon>
        <taxon>Entelegynae</taxon>
        <taxon>Araneoidea</taxon>
        <taxon>Araneidae</taxon>
        <taxon>Larinioides</taxon>
    </lineage>
</organism>
<dbReference type="InterPro" id="IPR002157">
    <property type="entry name" value="Cbl-bd_prot"/>
</dbReference>
<feature type="signal peptide" evidence="8">
    <location>
        <begin position="1"/>
        <end position="23"/>
    </location>
</feature>